<name>A0AA48WK06_9BURK</name>
<feature type="domain" description="Tail sheath protein C-terminal" evidence="3">
    <location>
        <begin position="409"/>
        <end position="514"/>
    </location>
</feature>
<evidence type="ECO:0000313" key="5">
    <source>
        <dbReference type="Proteomes" id="UP000662888"/>
    </source>
</evidence>
<dbReference type="PANTHER" id="PTHR35861">
    <property type="match status" value="1"/>
</dbReference>
<evidence type="ECO:0000259" key="2">
    <source>
        <dbReference type="Pfam" id="PF04984"/>
    </source>
</evidence>
<dbReference type="Gene3D" id="3.40.50.11780">
    <property type="match status" value="1"/>
</dbReference>
<evidence type="ECO:0000256" key="1">
    <source>
        <dbReference type="ARBA" id="ARBA00008005"/>
    </source>
</evidence>
<dbReference type="Pfam" id="PF04984">
    <property type="entry name" value="Phage_sheath_1"/>
    <property type="match status" value="1"/>
</dbReference>
<gene>
    <name evidence="4" type="ORF">IV454_24100</name>
</gene>
<dbReference type="Proteomes" id="UP000662888">
    <property type="component" value="Chromosome"/>
</dbReference>
<keyword evidence="5" id="KW-1185">Reference proteome</keyword>
<accession>A0AA48WK06</accession>
<feature type="domain" description="Tail sheath protein subtilisin-like" evidence="2">
    <location>
        <begin position="251"/>
        <end position="407"/>
    </location>
</feature>
<protein>
    <submittedName>
        <fullName evidence="4">Phage tail sheath family protein</fullName>
    </submittedName>
</protein>
<sequence>MMTVRAIDAGIWGNRLRVAMEPQGSALLNTRVRQVLPGGRLRLNSAAGIETGSELLVTDSSTIVTALKVLSIDRGDDYLITLEAGTPLPGLVVPGDQVRSREYRFMVELLRQPDPSNPARDNIAIDREVFGALSLDPRHTRYFQRVIGCTWNLSNAATTLDDMGRPLRRADRRSEGESGYVRVIDAAPTNGLRAGPVATYDIRPGTPPRLVLLPLAQGDDMIGGIGDATYIGDDNVNPELRTGLFTLRNVEQISIIAAPGRTSVQMQGALINHCELMRYRFVALDGLAPPGDSMSDIQAQRQQFDTKYAALYHPWLLIPDPYPGNPAAPADYPIPPVGHVLGIYARTDIERGVHKAPANEVVRGVTGLQRLLNKEQHDILNPYPVNINVIRDFRPNNRGIRVYGGRCITSDSDWKYVNVRRLLIFIEASVDRGLQWVVFEPNAEPLWARVRRAISNFLTLVWRNGALEGTKVEEAFFVKCDRSTMTQTDIDQGRLICLVGVAPVKPAEFVIVRIGLWTAHAED</sequence>
<dbReference type="PANTHER" id="PTHR35861:SF1">
    <property type="entry name" value="PHAGE TAIL SHEATH PROTEIN"/>
    <property type="match status" value="1"/>
</dbReference>
<organism evidence="4 5">
    <name type="scientific">Massilia antarctica</name>
    <dbReference type="NCBI Taxonomy" id="2765360"/>
    <lineage>
        <taxon>Bacteria</taxon>
        <taxon>Pseudomonadati</taxon>
        <taxon>Pseudomonadota</taxon>
        <taxon>Betaproteobacteria</taxon>
        <taxon>Burkholderiales</taxon>
        <taxon>Oxalobacteraceae</taxon>
        <taxon>Telluria group</taxon>
        <taxon>Massilia</taxon>
    </lineage>
</organism>
<dbReference type="InterPro" id="IPR035089">
    <property type="entry name" value="Phage_sheath_subtilisin"/>
</dbReference>
<evidence type="ECO:0000313" key="4">
    <source>
        <dbReference type="EMBL" id="QPI53406.1"/>
    </source>
</evidence>
<dbReference type="EMBL" id="CP065053">
    <property type="protein sequence ID" value="QPI53406.1"/>
    <property type="molecule type" value="Genomic_DNA"/>
</dbReference>
<dbReference type="InterPro" id="IPR052042">
    <property type="entry name" value="Tail_sheath_structural"/>
</dbReference>
<evidence type="ECO:0000259" key="3">
    <source>
        <dbReference type="Pfam" id="PF17482"/>
    </source>
</evidence>
<dbReference type="InterPro" id="IPR020287">
    <property type="entry name" value="Tail_sheath_C"/>
</dbReference>
<proteinExistence type="inferred from homology"/>
<dbReference type="Pfam" id="PF17482">
    <property type="entry name" value="Phage_sheath_1C"/>
    <property type="match status" value="1"/>
</dbReference>
<reference evidence="4 5" key="1">
    <citation type="submission" date="2020-11" db="EMBL/GenBank/DDBJ databases">
        <authorList>
            <person name="Sun Q."/>
        </authorList>
    </citation>
    <scope>NUCLEOTIDE SEQUENCE [LARGE SCALE GENOMIC DNA]</scope>
    <source>
        <strain evidence="4 5">P8398</strain>
    </source>
</reference>
<comment type="similarity">
    <text evidence="1">Belongs to the myoviridae tail sheath protein family.</text>
</comment>